<dbReference type="OrthoDB" id="9763537at2"/>
<dbReference type="Pfam" id="PF02838">
    <property type="entry name" value="Glyco_hydro_20b"/>
    <property type="match status" value="1"/>
</dbReference>
<dbReference type="CDD" id="cd06563">
    <property type="entry name" value="GH20_chitobiase-like"/>
    <property type="match status" value="1"/>
</dbReference>
<evidence type="ECO:0000256" key="7">
    <source>
        <dbReference type="SAM" id="MobiDB-lite"/>
    </source>
</evidence>
<dbReference type="PRINTS" id="PR00738">
    <property type="entry name" value="GLHYDRLASE20"/>
</dbReference>
<keyword evidence="5" id="KW-0326">Glycosidase</keyword>
<dbReference type="GO" id="GO:0016020">
    <property type="term" value="C:membrane"/>
    <property type="evidence" value="ECO:0007669"/>
    <property type="project" value="TreeGrafter"/>
</dbReference>
<dbReference type="PANTHER" id="PTHR22600:SF57">
    <property type="entry name" value="BETA-N-ACETYLHEXOSAMINIDASE"/>
    <property type="match status" value="1"/>
</dbReference>
<comment type="similarity">
    <text evidence="2">Belongs to the glycosyl hydrolase 20 family.</text>
</comment>
<feature type="domain" description="Glycoside hydrolase family 20 catalytic" evidence="8">
    <location>
        <begin position="136"/>
        <end position="477"/>
    </location>
</feature>
<feature type="compositionally biased region" description="Basic residues" evidence="7">
    <location>
        <begin position="520"/>
        <end position="530"/>
    </location>
</feature>
<dbReference type="SUPFAM" id="SSF51445">
    <property type="entry name" value="(Trans)glycosidases"/>
    <property type="match status" value="1"/>
</dbReference>
<protein>
    <recommendedName>
        <fullName evidence="3">beta-N-acetylhexosaminidase</fullName>
        <ecNumber evidence="3">3.2.1.52</ecNumber>
    </recommendedName>
</protein>
<dbReference type="GO" id="GO:0030203">
    <property type="term" value="P:glycosaminoglycan metabolic process"/>
    <property type="evidence" value="ECO:0007669"/>
    <property type="project" value="TreeGrafter"/>
</dbReference>
<dbReference type="PANTHER" id="PTHR22600">
    <property type="entry name" value="BETA-HEXOSAMINIDASE"/>
    <property type="match status" value="1"/>
</dbReference>
<sequence>MNPAIRGEVRVNPVIPAPRRCVTLPGTFTPTPDTAVDATPEQTAILRRILTPGTGLPLPRQEGGAIRVVTDDTTPAEGYRLRIDGTGILVTAADPAGLNWAGQTLRQLLPASASGPAPVGDPLTLPGVLVEDSPRFVWRGLMVDVVRHFVPIRELFTLVEVLAAHKLNRLHLHLSDDQGWRVESELFPRLHRIGGCRSQTRGLFATTGDGTPHGGHYRRSQLRALVRHARDRGVVVVPEIAFPAHAGAFLAAFPRFAASGTGQELPATTFEPTRNVIDLSKDCLRAVEAVLEEMLEIFDSPEIHLGGDECPTAPWADDPRVMAQAARRGITDATALQPWFTRHMAEWLRSRGRRLVGWDEIADQGPVDGALVQVWRRAGTAARIVAQGMEVVLSPQEHTYLDYYPSTLDTEAAAIGGLTTVEQVHRFDPLEGIPDGATHRVLGTQAQLWTECVTTTRRLEYMLLPRLCALAEVAWSAPEVKDWARFRAGLPHHLERLDAMGVEYRPLHGPHPWQQGGTGAHRKPDRHRRPGGPENPFEAAQQARSAHH</sequence>
<dbReference type="AlphaFoldDB" id="A0A3P1T5E1"/>
<dbReference type="Pfam" id="PF00728">
    <property type="entry name" value="Glyco_hydro_20"/>
    <property type="match status" value="1"/>
</dbReference>
<dbReference type="InterPro" id="IPR017853">
    <property type="entry name" value="GH"/>
</dbReference>
<comment type="caution">
    <text evidence="10">The sequence shown here is derived from an EMBL/GenBank/DDBJ whole genome shotgun (WGS) entry which is preliminary data.</text>
</comment>
<organism evidence="10 11">
    <name type="scientific">Arachnia propionica</name>
    <dbReference type="NCBI Taxonomy" id="1750"/>
    <lineage>
        <taxon>Bacteria</taxon>
        <taxon>Bacillati</taxon>
        <taxon>Actinomycetota</taxon>
        <taxon>Actinomycetes</taxon>
        <taxon>Propionibacteriales</taxon>
        <taxon>Propionibacteriaceae</taxon>
        <taxon>Arachnia</taxon>
    </lineage>
</organism>
<dbReference type="Proteomes" id="UP000280819">
    <property type="component" value="Unassembled WGS sequence"/>
</dbReference>
<evidence type="ECO:0000256" key="4">
    <source>
        <dbReference type="ARBA" id="ARBA00022801"/>
    </source>
</evidence>
<dbReference type="InterPro" id="IPR029018">
    <property type="entry name" value="Hex-like_dom2"/>
</dbReference>
<reference evidence="10 11" key="1">
    <citation type="submission" date="2018-11" db="EMBL/GenBank/DDBJ databases">
        <title>Genomes From Bacteria Associated with the Canine Oral Cavity: a Test Case for Automated Genome-Based Taxonomic Assignment.</title>
        <authorList>
            <person name="Coil D.A."/>
            <person name="Jospin G."/>
            <person name="Darling A.E."/>
            <person name="Wallis C."/>
            <person name="Davis I.J."/>
            <person name="Harris S."/>
            <person name="Eisen J.A."/>
            <person name="Holcombe L.J."/>
            <person name="O'Flynn C."/>
        </authorList>
    </citation>
    <scope>NUCLEOTIDE SEQUENCE [LARGE SCALE GENOMIC DNA]</scope>
    <source>
        <strain evidence="10 11">OH887_COT-365</strain>
    </source>
</reference>
<name>A0A3P1T5E1_9ACTN</name>
<keyword evidence="4" id="KW-0378">Hydrolase</keyword>
<evidence type="ECO:0000256" key="3">
    <source>
        <dbReference type="ARBA" id="ARBA00012663"/>
    </source>
</evidence>
<feature type="domain" description="Beta-hexosaminidase bacterial type N-terminal" evidence="9">
    <location>
        <begin position="13"/>
        <end position="132"/>
    </location>
</feature>
<evidence type="ECO:0000256" key="5">
    <source>
        <dbReference type="ARBA" id="ARBA00023295"/>
    </source>
</evidence>
<proteinExistence type="inferred from homology"/>
<dbReference type="EMBL" id="RQZG01000009">
    <property type="protein sequence ID" value="RRD04691.1"/>
    <property type="molecule type" value="Genomic_DNA"/>
</dbReference>
<evidence type="ECO:0000259" key="8">
    <source>
        <dbReference type="Pfam" id="PF00728"/>
    </source>
</evidence>
<comment type="catalytic activity">
    <reaction evidence="1">
        <text>Hydrolysis of terminal non-reducing N-acetyl-D-hexosamine residues in N-acetyl-beta-D-hexosaminides.</text>
        <dbReference type="EC" id="3.2.1.52"/>
    </reaction>
</comment>
<dbReference type="Gene3D" id="3.20.20.80">
    <property type="entry name" value="Glycosidases"/>
    <property type="match status" value="1"/>
</dbReference>
<evidence type="ECO:0000256" key="2">
    <source>
        <dbReference type="ARBA" id="ARBA00006285"/>
    </source>
</evidence>
<dbReference type="InterPro" id="IPR025705">
    <property type="entry name" value="Beta_hexosaminidase_sua/sub"/>
</dbReference>
<evidence type="ECO:0000256" key="1">
    <source>
        <dbReference type="ARBA" id="ARBA00001231"/>
    </source>
</evidence>
<dbReference type="SUPFAM" id="SSF55545">
    <property type="entry name" value="beta-N-acetylhexosaminidase-like domain"/>
    <property type="match status" value="1"/>
</dbReference>
<dbReference type="InterPro" id="IPR015883">
    <property type="entry name" value="Glyco_hydro_20_cat"/>
</dbReference>
<accession>A0A3P1T5E1</accession>
<dbReference type="RefSeq" id="WP_124844843.1">
    <property type="nucleotide sequence ID" value="NZ_RQZG01000009.1"/>
</dbReference>
<dbReference type="GO" id="GO:0004563">
    <property type="term" value="F:beta-N-acetylhexosaminidase activity"/>
    <property type="evidence" value="ECO:0007669"/>
    <property type="project" value="UniProtKB-EC"/>
</dbReference>
<gene>
    <name evidence="10" type="ORF">EII34_09100</name>
</gene>
<evidence type="ECO:0000313" key="11">
    <source>
        <dbReference type="Proteomes" id="UP000280819"/>
    </source>
</evidence>
<dbReference type="EC" id="3.2.1.52" evidence="3"/>
<dbReference type="Gene3D" id="3.30.379.10">
    <property type="entry name" value="Chitobiase/beta-hexosaminidase domain 2-like"/>
    <property type="match status" value="1"/>
</dbReference>
<dbReference type="GO" id="GO:0005975">
    <property type="term" value="P:carbohydrate metabolic process"/>
    <property type="evidence" value="ECO:0007669"/>
    <property type="project" value="InterPro"/>
</dbReference>
<feature type="active site" description="Proton donor" evidence="6">
    <location>
        <position position="309"/>
    </location>
</feature>
<dbReference type="InterPro" id="IPR015882">
    <property type="entry name" value="HEX_bac_N"/>
</dbReference>
<feature type="region of interest" description="Disordered" evidence="7">
    <location>
        <begin position="506"/>
        <end position="548"/>
    </location>
</feature>
<evidence type="ECO:0000259" key="9">
    <source>
        <dbReference type="Pfam" id="PF02838"/>
    </source>
</evidence>
<evidence type="ECO:0000256" key="6">
    <source>
        <dbReference type="PIRSR" id="PIRSR625705-1"/>
    </source>
</evidence>
<evidence type="ECO:0000313" key="10">
    <source>
        <dbReference type="EMBL" id="RRD04691.1"/>
    </source>
</evidence>